<evidence type="ECO:0000256" key="1">
    <source>
        <dbReference type="ARBA" id="ARBA00004733"/>
    </source>
</evidence>
<comment type="subunit">
    <text evidence="2">Tetramer of two alpha and two beta chains.</text>
</comment>
<protein>
    <recommendedName>
        <fullName evidence="3">tryptophan synthase</fullName>
        <ecNumber evidence="3">4.2.1.20</ecNumber>
    </recommendedName>
</protein>
<proteinExistence type="predicted"/>
<reference evidence="9 10" key="1">
    <citation type="submission" date="2020-07" db="EMBL/GenBank/DDBJ databases">
        <title>Vallitalea guaymasensis genome.</title>
        <authorList>
            <person name="Postec A."/>
        </authorList>
    </citation>
    <scope>NUCLEOTIDE SEQUENCE [LARGE SCALE GENOMIC DNA]</scope>
    <source>
        <strain evidence="9 10">Ra1766G1</strain>
    </source>
</reference>
<dbReference type="RefSeq" id="WP_212693381.1">
    <property type="nucleotide sequence ID" value="NZ_CP058561.1"/>
</dbReference>
<comment type="pathway">
    <text evidence="1">Amino-acid biosynthesis; L-tryptophan biosynthesis; L-tryptophan from chorismate: step 5/5.</text>
</comment>
<dbReference type="InterPro" id="IPR002028">
    <property type="entry name" value="Trp_synthase_suA"/>
</dbReference>
<organism evidence="9 10">
    <name type="scientific">Vallitalea guaymasensis</name>
    <dbReference type="NCBI Taxonomy" id="1185412"/>
    <lineage>
        <taxon>Bacteria</taxon>
        <taxon>Bacillati</taxon>
        <taxon>Bacillota</taxon>
        <taxon>Clostridia</taxon>
        <taxon>Lachnospirales</taxon>
        <taxon>Vallitaleaceae</taxon>
        <taxon>Vallitalea</taxon>
    </lineage>
</organism>
<dbReference type="AlphaFoldDB" id="A0A8J8MAD6"/>
<sequence length="236" mass="26450">MSVKIIGYLSFGYPTIEKSIERADIYTKAGCDFLEVDFPTDNAYLDSDFIGGRMKAAMEACDDFDKYFDGIKILKEKHPDTPIILLAYEHTIKAIGVEKFITRCKELETYDLIMVGLENEDIKDQLINQGIKISCWVPFDLPEENVTSAVASNGFVYLQSKSSGEVKEGYETLDKCVEYLRQKGIKNPIYCGVGVSTREDILRIQKAGADAAFIGSALLKQETDQDIMTYIQSLKG</sequence>
<dbReference type="KEGG" id="vgu:HYG85_10155"/>
<keyword evidence="4" id="KW-0028">Amino-acid biosynthesis</keyword>
<keyword evidence="10" id="KW-1185">Reference proteome</keyword>
<dbReference type="InterPro" id="IPR013785">
    <property type="entry name" value="Aldolase_TIM"/>
</dbReference>
<accession>A0A8J8MAD6</accession>
<dbReference type="SUPFAM" id="SSF51366">
    <property type="entry name" value="Ribulose-phoshate binding barrel"/>
    <property type="match status" value="1"/>
</dbReference>
<keyword evidence="6" id="KW-0057">Aromatic amino acid biosynthesis</keyword>
<gene>
    <name evidence="9" type="ORF">HYG85_10155</name>
</gene>
<evidence type="ECO:0000256" key="3">
    <source>
        <dbReference type="ARBA" id="ARBA00012043"/>
    </source>
</evidence>
<dbReference type="EC" id="4.2.1.20" evidence="3"/>
<dbReference type="GO" id="GO:0005829">
    <property type="term" value="C:cytosol"/>
    <property type="evidence" value="ECO:0007669"/>
    <property type="project" value="TreeGrafter"/>
</dbReference>
<evidence type="ECO:0000313" key="10">
    <source>
        <dbReference type="Proteomes" id="UP000677305"/>
    </source>
</evidence>
<dbReference type="EMBL" id="CP058561">
    <property type="protein sequence ID" value="QUH29268.1"/>
    <property type="molecule type" value="Genomic_DNA"/>
</dbReference>
<dbReference type="PANTHER" id="PTHR43406">
    <property type="entry name" value="TRYPTOPHAN SYNTHASE, ALPHA CHAIN"/>
    <property type="match status" value="1"/>
</dbReference>
<evidence type="ECO:0000256" key="4">
    <source>
        <dbReference type="ARBA" id="ARBA00022605"/>
    </source>
</evidence>
<evidence type="ECO:0000256" key="2">
    <source>
        <dbReference type="ARBA" id="ARBA00011270"/>
    </source>
</evidence>
<evidence type="ECO:0000256" key="5">
    <source>
        <dbReference type="ARBA" id="ARBA00022822"/>
    </source>
</evidence>
<evidence type="ECO:0000256" key="6">
    <source>
        <dbReference type="ARBA" id="ARBA00023141"/>
    </source>
</evidence>
<dbReference type="UniPathway" id="UPA00035">
    <property type="reaction ID" value="UER00044"/>
</dbReference>
<dbReference type="InterPro" id="IPR011060">
    <property type="entry name" value="RibuloseP-bd_barrel"/>
</dbReference>
<comment type="catalytic activity">
    <reaction evidence="8">
        <text>(1S,2R)-1-C-(indol-3-yl)glycerol 3-phosphate + L-serine = D-glyceraldehyde 3-phosphate + L-tryptophan + H2O</text>
        <dbReference type="Rhea" id="RHEA:10532"/>
        <dbReference type="ChEBI" id="CHEBI:15377"/>
        <dbReference type="ChEBI" id="CHEBI:33384"/>
        <dbReference type="ChEBI" id="CHEBI:57912"/>
        <dbReference type="ChEBI" id="CHEBI:58866"/>
        <dbReference type="ChEBI" id="CHEBI:59776"/>
        <dbReference type="EC" id="4.2.1.20"/>
    </reaction>
</comment>
<evidence type="ECO:0000256" key="8">
    <source>
        <dbReference type="ARBA" id="ARBA00049047"/>
    </source>
</evidence>
<name>A0A8J8MAD6_9FIRM</name>
<dbReference type="GO" id="GO:0004834">
    <property type="term" value="F:tryptophan synthase activity"/>
    <property type="evidence" value="ECO:0007669"/>
    <property type="project" value="UniProtKB-EC"/>
</dbReference>
<dbReference type="Proteomes" id="UP000677305">
    <property type="component" value="Chromosome"/>
</dbReference>
<evidence type="ECO:0000313" key="9">
    <source>
        <dbReference type="EMBL" id="QUH29268.1"/>
    </source>
</evidence>
<dbReference type="Pfam" id="PF00290">
    <property type="entry name" value="Trp_syntA"/>
    <property type="match status" value="1"/>
</dbReference>
<dbReference type="Gene3D" id="3.20.20.70">
    <property type="entry name" value="Aldolase class I"/>
    <property type="match status" value="1"/>
</dbReference>
<dbReference type="PANTHER" id="PTHR43406:SF1">
    <property type="entry name" value="TRYPTOPHAN SYNTHASE ALPHA CHAIN, CHLOROPLASTIC"/>
    <property type="match status" value="1"/>
</dbReference>
<keyword evidence="7" id="KW-0456">Lyase</keyword>
<keyword evidence="5" id="KW-0822">Tryptophan biosynthesis</keyword>
<evidence type="ECO:0000256" key="7">
    <source>
        <dbReference type="ARBA" id="ARBA00023239"/>
    </source>
</evidence>